<organism evidence="9">
    <name type="scientific">Tetraselmis sp. GSL018</name>
    <dbReference type="NCBI Taxonomy" id="582737"/>
    <lineage>
        <taxon>Eukaryota</taxon>
        <taxon>Viridiplantae</taxon>
        <taxon>Chlorophyta</taxon>
        <taxon>core chlorophytes</taxon>
        <taxon>Chlorodendrophyceae</taxon>
        <taxon>Chlorodendrales</taxon>
        <taxon>Chlorodendraceae</taxon>
        <taxon>Tetraselmis</taxon>
    </lineage>
</organism>
<evidence type="ECO:0000256" key="6">
    <source>
        <dbReference type="ARBA" id="ARBA00023136"/>
    </source>
</evidence>
<keyword evidence="3 8" id="KW-0812">Transmembrane</keyword>
<dbReference type="AlphaFoldDB" id="A0A061S1K9"/>
<keyword evidence="5 8" id="KW-1133">Transmembrane helix</keyword>
<feature type="transmembrane region" description="Helical" evidence="8">
    <location>
        <begin position="270"/>
        <end position="291"/>
    </location>
</feature>
<dbReference type="InterPro" id="IPR006603">
    <property type="entry name" value="PQ-loop_rpt"/>
</dbReference>
<dbReference type="SMART" id="SM00679">
    <property type="entry name" value="CTNS"/>
    <property type="match status" value="2"/>
</dbReference>
<evidence type="ECO:0000256" key="3">
    <source>
        <dbReference type="ARBA" id="ARBA00022692"/>
    </source>
</evidence>
<dbReference type="Gene3D" id="1.20.1280.290">
    <property type="match status" value="2"/>
</dbReference>
<protein>
    <submittedName>
        <fullName evidence="9">Mannose-P-dolichol utilization defect 1</fullName>
    </submittedName>
</protein>
<dbReference type="Pfam" id="PF04193">
    <property type="entry name" value="PQ-loop"/>
    <property type="match status" value="2"/>
</dbReference>
<evidence type="ECO:0000256" key="5">
    <source>
        <dbReference type="ARBA" id="ARBA00022989"/>
    </source>
</evidence>
<dbReference type="InterPro" id="IPR016817">
    <property type="entry name" value="MannP-dilichol_defect-1"/>
</dbReference>
<comment type="subcellular location">
    <subcellularLocation>
        <location evidence="1">Membrane</location>
        <topology evidence="1">Multi-pass membrane protein</topology>
    </subcellularLocation>
</comment>
<evidence type="ECO:0000313" key="9">
    <source>
        <dbReference type="EMBL" id="JAC76904.1"/>
    </source>
</evidence>
<dbReference type="PANTHER" id="PTHR12226:SF2">
    <property type="entry name" value="MANNOSE-P-DOLICHOL UTILIZATION DEFECT 1 PROTEIN"/>
    <property type="match status" value="1"/>
</dbReference>
<evidence type="ECO:0000256" key="1">
    <source>
        <dbReference type="ARBA" id="ARBA00004141"/>
    </source>
</evidence>
<dbReference type="PANTHER" id="PTHR12226">
    <property type="entry name" value="MANNOSE-P-DOLICHOL UTILIZATION DEFECT 1 LEC35 -RELATED"/>
    <property type="match status" value="1"/>
</dbReference>
<keyword evidence="6 8" id="KW-0472">Membrane</keyword>
<evidence type="ECO:0000256" key="2">
    <source>
        <dbReference type="ARBA" id="ARBA00022448"/>
    </source>
</evidence>
<dbReference type="GO" id="GO:0016020">
    <property type="term" value="C:membrane"/>
    <property type="evidence" value="ECO:0007669"/>
    <property type="project" value="UniProtKB-SubCell"/>
</dbReference>
<proteinExistence type="inferred from homology"/>
<sequence length="304" mass="33695">MSNRIFHSKQRLSSRFTCLGPFCRQPKISLYDSRSIPLVRTRLRISSSLNTPCKDCLFTRNSRGCYLSRRSRNKRLKESLEVRVLGSFSSEGLLCSLAVLVGYVVVAGSLAVKLPQIVRILKKESAEGISTTGHLMETVAYTIGFAYSVRNGYPFSSFGDVVACWMQNVIIAALIAKYRGWRWPRTAALAAPFAGFCWFLARGCSAEVLSALQASTLVIMVVGARIPQIWLNLRRGGSGELSLVTYALLLAGNLARVFTSVMLTGDAMLIAFYTAVTLCNAMILTQIVITWRREEADRLRRAEA</sequence>
<gene>
    <name evidence="9" type="primary">MPDU1</name>
    <name evidence="9" type="ORF">TSPGSL018_18958</name>
</gene>
<keyword evidence="2" id="KW-0813">Transport</keyword>
<feature type="transmembrane region" description="Helical" evidence="8">
    <location>
        <begin position="155"/>
        <end position="176"/>
    </location>
</feature>
<evidence type="ECO:0000256" key="7">
    <source>
        <dbReference type="ARBA" id="ARBA00038475"/>
    </source>
</evidence>
<reference evidence="9" key="1">
    <citation type="submission" date="2014-05" db="EMBL/GenBank/DDBJ databases">
        <title>The transcriptome of the halophilic microalga Tetraselmis sp. GSL018 isolated from the Great Salt Lake, Utah.</title>
        <authorList>
            <person name="Jinkerson R.E."/>
            <person name="D'Adamo S."/>
            <person name="Posewitz M.C."/>
        </authorList>
    </citation>
    <scope>NUCLEOTIDE SEQUENCE</scope>
    <source>
        <strain evidence="9">GSL018</strain>
    </source>
</reference>
<feature type="transmembrane region" description="Helical" evidence="8">
    <location>
        <begin position="243"/>
        <end position="264"/>
    </location>
</feature>
<name>A0A061S1K9_9CHLO</name>
<keyword evidence="4" id="KW-0677">Repeat</keyword>
<comment type="similarity">
    <text evidence="7">Belongs to the MPDU1 (TC 2.A.43.3) family.</text>
</comment>
<evidence type="ECO:0000256" key="4">
    <source>
        <dbReference type="ARBA" id="ARBA00022737"/>
    </source>
</evidence>
<feature type="transmembrane region" description="Helical" evidence="8">
    <location>
        <begin position="93"/>
        <end position="112"/>
    </location>
</feature>
<dbReference type="EMBL" id="GBEZ01008647">
    <property type="protein sequence ID" value="JAC76904.1"/>
    <property type="molecule type" value="Transcribed_RNA"/>
</dbReference>
<accession>A0A061S1K9</accession>
<evidence type="ECO:0000256" key="8">
    <source>
        <dbReference type="SAM" id="Phobius"/>
    </source>
</evidence>